<evidence type="ECO:0000256" key="1">
    <source>
        <dbReference type="PROSITE-ProRule" id="PRU00176"/>
    </source>
</evidence>
<name>A0A392LWD3_9FABA</name>
<dbReference type="Pfam" id="PF03372">
    <property type="entry name" value="Exo_endo_phos"/>
    <property type="match status" value="1"/>
</dbReference>
<dbReference type="InterPro" id="IPR035979">
    <property type="entry name" value="RBD_domain_sf"/>
</dbReference>
<dbReference type="InterPro" id="IPR026960">
    <property type="entry name" value="RVT-Znf"/>
</dbReference>
<dbReference type="InterPro" id="IPR012677">
    <property type="entry name" value="Nucleotide-bd_a/b_plait_sf"/>
</dbReference>
<feature type="region of interest" description="Disordered" evidence="2">
    <location>
        <begin position="603"/>
        <end position="633"/>
    </location>
</feature>
<dbReference type="InterPro" id="IPR005135">
    <property type="entry name" value="Endo/exonuclease/phosphatase"/>
</dbReference>
<organism evidence="5 6">
    <name type="scientific">Trifolium medium</name>
    <dbReference type="NCBI Taxonomy" id="97028"/>
    <lineage>
        <taxon>Eukaryota</taxon>
        <taxon>Viridiplantae</taxon>
        <taxon>Streptophyta</taxon>
        <taxon>Embryophyta</taxon>
        <taxon>Tracheophyta</taxon>
        <taxon>Spermatophyta</taxon>
        <taxon>Magnoliopsida</taxon>
        <taxon>eudicotyledons</taxon>
        <taxon>Gunneridae</taxon>
        <taxon>Pentapetalae</taxon>
        <taxon>rosids</taxon>
        <taxon>fabids</taxon>
        <taxon>Fabales</taxon>
        <taxon>Fabaceae</taxon>
        <taxon>Papilionoideae</taxon>
        <taxon>50 kb inversion clade</taxon>
        <taxon>NPAAA clade</taxon>
        <taxon>Hologalegina</taxon>
        <taxon>IRL clade</taxon>
        <taxon>Trifolieae</taxon>
        <taxon>Trifolium</taxon>
    </lineage>
</organism>
<keyword evidence="5" id="KW-0675">Receptor</keyword>
<dbReference type="SUPFAM" id="SSF56672">
    <property type="entry name" value="DNA/RNA polymerases"/>
    <property type="match status" value="1"/>
</dbReference>
<evidence type="ECO:0000313" key="6">
    <source>
        <dbReference type="Proteomes" id="UP000265520"/>
    </source>
</evidence>
<evidence type="ECO:0000259" key="3">
    <source>
        <dbReference type="PROSITE" id="PS50102"/>
    </source>
</evidence>
<dbReference type="PANTHER" id="PTHR33116">
    <property type="entry name" value="REVERSE TRANSCRIPTASE ZINC-BINDING DOMAIN-CONTAINING PROTEIN-RELATED-RELATED"/>
    <property type="match status" value="1"/>
</dbReference>
<gene>
    <name evidence="5" type="ORF">A2U01_0000028</name>
</gene>
<proteinExistence type="predicted"/>
<keyword evidence="5" id="KW-0418">Kinase</keyword>
<dbReference type="Gene3D" id="3.30.70.330">
    <property type="match status" value="1"/>
</dbReference>
<dbReference type="CDD" id="cd00590">
    <property type="entry name" value="RRM_SF"/>
    <property type="match status" value="1"/>
</dbReference>
<dbReference type="InterPro" id="IPR043502">
    <property type="entry name" value="DNA/RNA_pol_sf"/>
</dbReference>
<feature type="region of interest" description="Disordered" evidence="2">
    <location>
        <begin position="725"/>
        <end position="748"/>
    </location>
</feature>
<dbReference type="GO" id="GO:0016301">
    <property type="term" value="F:kinase activity"/>
    <property type="evidence" value="ECO:0007669"/>
    <property type="project" value="UniProtKB-KW"/>
</dbReference>
<evidence type="ECO:0000259" key="4">
    <source>
        <dbReference type="PROSITE" id="PS50878"/>
    </source>
</evidence>
<protein>
    <submittedName>
        <fullName evidence="5">Cysteine-rich receptor-like protein kinase</fullName>
    </submittedName>
</protein>
<dbReference type="GO" id="GO:0003723">
    <property type="term" value="F:RNA binding"/>
    <property type="evidence" value="ECO:0007669"/>
    <property type="project" value="UniProtKB-UniRule"/>
</dbReference>
<dbReference type="Pfam" id="PF13966">
    <property type="entry name" value="zf-RVT"/>
    <property type="match status" value="1"/>
</dbReference>
<dbReference type="Pfam" id="PF00076">
    <property type="entry name" value="RRM_1"/>
    <property type="match status" value="1"/>
</dbReference>
<dbReference type="Pfam" id="PF00078">
    <property type="entry name" value="RVT_1"/>
    <property type="match status" value="1"/>
</dbReference>
<dbReference type="InterPro" id="IPR000477">
    <property type="entry name" value="RT_dom"/>
</dbReference>
<reference evidence="5 6" key="1">
    <citation type="journal article" date="2018" name="Front. Plant Sci.">
        <title>Red Clover (Trifolium pratense) and Zigzag Clover (T. medium) - A Picture of Genomic Similarities and Differences.</title>
        <authorList>
            <person name="Dluhosova J."/>
            <person name="Istvanek J."/>
            <person name="Nedelnik J."/>
            <person name="Repkova J."/>
        </authorList>
    </citation>
    <scope>NUCLEOTIDE SEQUENCE [LARGE SCALE GENOMIC DNA]</scope>
    <source>
        <strain evidence="6">cv. 10/8</strain>
        <tissue evidence="5">Leaf</tissue>
    </source>
</reference>
<dbReference type="SMART" id="SM00360">
    <property type="entry name" value="RRM"/>
    <property type="match status" value="1"/>
</dbReference>
<keyword evidence="1" id="KW-0694">RNA-binding</keyword>
<dbReference type="EMBL" id="LXQA010000015">
    <property type="protein sequence ID" value="MCH79282.1"/>
    <property type="molecule type" value="Genomic_DNA"/>
</dbReference>
<evidence type="ECO:0000313" key="5">
    <source>
        <dbReference type="EMBL" id="MCH79282.1"/>
    </source>
</evidence>
<dbReference type="SUPFAM" id="SSF56219">
    <property type="entry name" value="DNase I-like"/>
    <property type="match status" value="1"/>
</dbReference>
<feature type="domain" description="Reverse transcriptase" evidence="4">
    <location>
        <begin position="1265"/>
        <end position="1544"/>
    </location>
</feature>
<feature type="compositionally biased region" description="Basic and acidic residues" evidence="2">
    <location>
        <begin position="605"/>
        <end position="619"/>
    </location>
</feature>
<dbReference type="Proteomes" id="UP000265520">
    <property type="component" value="Unassembled WGS sequence"/>
</dbReference>
<accession>A0A392LWD3</accession>
<keyword evidence="5" id="KW-0808">Transferase</keyword>
<dbReference type="PANTHER" id="PTHR33116:SF78">
    <property type="entry name" value="OS12G0587133 PROTEIN"/>
    <property type="match status" value="1"/>
</dbReference>
<dbReference type="CDD" id="cd01650">
    <property type="entry name" value="RT_nLTR_like"/>
    <property type="match status" value="1"/>
</dbReference>
<dbReference type="InterPro" id="IPR036691">
    <property type="entry name" value="Endo/exonu/phosph_ase_sf"/>
</dbReference>
<dbReference type="SUPFAM" id="SSF54928">
    <property type="entry name" value="RNA-binding domain, RBD"/>
    <property type="match status" value="1"/>
</dbReference>
<dbReference type="PROSITE" id="PS50102">
    <property type="entry name" value="RRM"/>
    <property type="match status" value="1"/>
</dbReference>
<feature type="domain" description="RRM" evidence="3">
    <location>
        <begin position="159"/>
        <end position="236"/>
    </location>
</feature>
<dbReference type="Gene3D" id="3.60.10.10">
    <property type="entry name" value="Endonuclease/exonuclease/phosphatase"/>
    <property type="match status" value="1"/>
</dbReference>
<keyword evidence="6" id="KW-1185">Reference proteome</keyword>
<sequence>MGPVRQGATNGGDWGDWVEVRSRRRKAPREVDAGFNGQRERSRHNHRHGSVTIPWQSRPSGRSRDSEHHWLQNRDFEEHHRDGMRQIQQHAEESYKLYSFGQHRSYSRQARYHQNNAQVAENRNNKTQVLGHGLKQQGLKQHGEAYCYEGQGSDTKRYVSFYFTNVPPFISLFNLRKGFEVCGILEDVYVPSKRNIHGEVYGFVKFSNVKDVEKMVKALNAVCFGQYRVHARVARFDRNAAGEGRNKRVNTGEIKMKEVAKNNVDPVKGGGDSAGGVKIGDVMVQLGDNKDKEGTVGAKARVLRPVTDNRERQPEKEYAPDNSVLMRKYNTTSDDLQWAREGVVATVINGEAIPIIQNRIMDAGFNELAIIPLGADKVFVRTSSEMDVVSILNGARDFFKLIFSAWVRWDKEVVPAQRGAWVRLYGIPLHAWNESFFRLCVMDCGRFLRADSCSVDRVRLDYALVLLATSSLEVIKGEEKLLIDGELFEIKFFEEWGLALGEDSCLFDEDSDSKADHLAHAVEHEDPKVCKNADLLVKRLVEDLEFDKEDGVDKAAGLDTSVQPALVQTGQGRDPILEQVPSNDHKSCVQETGDLSKFSGGHVTINEKKSNDDSKESMSHHKKRNMSCPPGTERPIISGPWSLEWLHDHNHGDAGVIFSAKKRSKRAGRQITGLRKEEDLGVKKKKAEGMLRHSSLKKVARLPSEDRREVLKILKKNASRYAEKTIANQSGEVRHHGSSDEASSSNSVNNDWQNWVVMHGNESTAAADVRGIGEVLGLHCNVNNKNMFSALSRAGKGKMASKDVAQGEKNPLIVCLQETKLQSCDNFLCSTLWGGTPHAFSFRPSVGASGGLLTLWDTTEVEVWSSTSCEYVLWCHGRFLKSGEEFFIANVYAPCALGAKRALWDSLSGKILSLDGRRVCVCGDFNAVRSVEERRSTTAESRFEDMPPFNRFIDDNNLIDLPLSGRKFTWYKGDGRAMSRLDRFLLSEEWCVAWPNCVQMAQLRGLSDHCPVVLSADEENWGPRPARMLKCWQDIPGYKLFVRDKWNTMQIDGWGGFVLKEKFKRIKLALKEWHGAHSQNLPSRIESLKARLSVLDNKGEEEDLLEDELAELHGLSTDIHSLSRLNASICWQQSRSLWLKEGDANSKFFHSVLASRRRRNTISSIQVDEVILEGVQPIRQAVYTHFASHFKASNVVRHGLENLQFRRLNHLEGGSLTIPFTLEEVKTAVWDCDSYKSPGPDGINFGFIKDFWPEMQAEIMRFITEFHRNGKLTKGLNSTFIALIPKVDCPQRLNDFRPISLVGSLYKILAKVLANRLRAVIGNVISEAQTAFVKDRQILDGILIANEVVDEARKCKKELLLFKVDFEKAYDSVDWGYLDEVMGRMSFPTLWRKWMKECVCTARASVLVNGSPTDEFPLERGLRQGDPLSPFLFLLAAEGLNVVMKAMVEQNMFSGYTVGTLNPISVSHLQFADDTLLLGTKSWANVRALRAALVLFELMSGLKVNFNKSMLVGVNIPVSWVNEAATALRCKVGKVPFLYLGLPIGGDPRRLSFWEPVVSRVQSRLSGWKSRFLSFGGRLILLKSVLTSLPVYALSFFKAPSGTISSIESLLINFFWGGSEDIRKTSWISWKTICLPKEYGGLGVRQLREFNIALLGKWCWRMLVDRDGLWFRVLVSRYGEERGRLREGGGVGLVGGGRLRGFEMEVGERRGVWEWRRQLWAWEEEMLGECQGLLHTVSLQAHSPDSWQWQLDPIRGYLVRDVYQLLTSQEYVPLDAANNLLWHKQVPLKVSIFAWRLLRDRLPTRVNLATRGIIDPDAQLCVSGCGGVESAQHLFISCSVFGSLWSLVRSWIGVHSVDPQSLPDHFYQFTYSSGGSLEIQKILYLTCWIRSSYFLTGG</sequence>
<dbReference type="PROSITE" id="PS50878">
    <property type="entry name" value="RT_POL"/>
    <property type="match status" value="1"/>
</dbReference>
<feature type="region of interest" description="Disordered" evidence="2">
    <location>
        <begin position="1"/>
        <end position="68"/>
    </location>
</feature>
<dbReference type="InterPro" id="IPR000504">
    <property type="entry name" value="RRM_dom"/>
</dbReference>
<comment type="caution">
    <text evidence="5">The sequence shown here is derived from an EMBL/GenBank/DDBJ whole genome shotgun (WGS) entry which is preliminary data.</text>
</comment>
<evidence type="ECO:0000256" key="2">
    <source>
        <dbReference type="SAM" id="MobiDB-lite"/>
    </source>
</evidence>